<dbReference type="GO" id="GO:0005576">
    <property type="term" value="C:extracellular region"/>
    <property type="evidence" value="ECO:0007669"/>
    <property type="project" value="UniProtKB-SubCell"/>
</dbReference>
<protein>
    <submittedName>
        <fullName evidence="5">Uncharacterized protein</fullName>
    </submittedName>
</protein>
<name>A0AA36CFE9_9BILA</name>
<keyword evidence="3" id="KW-0964">Secreted</keyword>
<accession>A0AA36CFE9</accession>
<dbReference type="Proteomes" id="UP001177023">
    <property type="component" value="Unassembled WGS sequence"/>
</dbReference>
<keyword evidence="4" id="KW-0732">Signal</keyword>
<evidence type="ECO:0000313" key="6">
    <source>
        <dbReference type="Proteomes" id="UP001177023"/>
    </source>
</evidence>
<sequence length="138" mass="15739">MERDRSDFVILSAANQHGSTASRHEVYATGKITCGEKAWAEQRVELWEKNEWSTDVEVTHSVTTADGTFGIKAVNNILLHRPRYYIKLVHECNVVAPCKQENQYFIPAEYLHGQTFELKDVDLMMKPEGAQDKVKPVC</sequence>
<dbReference type="PANTHER" id="PTHR21700:SF3">
    <property type="entry name" value="TRANSTHYRETIN-LIKE PROTEIN 5"/>
    <property type="match status" value="1"/>
</dbReference>
<dbReference type="Pfam" id="PF01060">
    <property type="entry name" value="TTR-52"/>
    <property type="match status" value="1"/>
</dbReference>
<dbReference type="InterPro" id="IPR001534">
    <property type="entry name" value="Transthyretin-like"/>
</dbReference>
<evidence type="ECO:0000256" key="3">
    <source>
        <dbReference type="ARBA" id="ARBA00022525"/>
    </source>
</evidence>
<gene>
    <name evidence="5" type="ORF">MSPICULIGERA_LOCUS6548</name>
</gene>
<evidence type="ECO:0000256" key="4">
    <source>
        <dbReference type="ARBA" id="ARBA00022729"/>
    </source>
</evidence>
<dbReference type="InterPro" id="IPR038479">
    <property type="entry name" value="Transthyretin-like_sf"/>
</dbReference>
<dbReference type="AlphaFoldDB" id="A0AA36CFE9"/>
<dbReference type="PANTHER" id="PTHR21700">
    <property type="entry name" value="TRANSTHYRETIN-LIKE FAMILY PROTEIN-RELATED"/>
    <property type="match status" value="1"/>
</dbReference>
<comment type="subcellular location">
    <subcellularLocation>
        <location evidence="1">Secreted</location>
    </subcellularLocation>
</comment>
<dbReference type="Gene3D" id="2.60.40.3330">
    <property type="match status" value="1"/>
</dbReference>
<proteinExistence type="inferred from homology"/>
<evidence type="ECO:0000313" key="5">
    <source>
        <dbReference type="EMBL" id="CAJ0568018.1"/>
    </source>
</evidence>
<organism evidence="5 6">
    <name type="scientific">Mesorhabditis spiculigera</name>
    <dbReference type="NCBI Taxonomy" id="96644"/>
    <lineage>
        <taxon>Eukaryota</taxon>
        <taxon>Metazoa</taxon>
        <taxon>Ecdysozoa</taxon>
        <taxon>Nematoda</taxon>
        <taxon>Chromadorea</taxon>
        <taxon>Rhabditida</taxon>
        <taxon>Rhabditina</taxon>
        <taxon>Rhabditomorpha</taxon>
        <taxon>Rhabditoidea</taxon>
        <taxon>Rhabditidae</taxon>
        <taxon>Mesorhabditinae</taxon>
        <taxon>Mesorhabditis</taxon>
    </lineage>
</organism>
<evidence type="ECO:0000256" key="2">
    <source>
        <dbReference type="ARBA" id="ARBA00010112"/>
    </source>
</evidence>
<comment type="similarity">
    <text evidence="2">Belongs to the nematode transthyretin-like family.</text>
</comment>
<keyword evidence="6" id="KW-1185">Reference proteome</keyword>
<comment type="caution">
    <text evidence="5">The sequence shown here is derived from an EMBL/GenBank/DDBJ whole genome shotgun (WGS) entry which is preliminary data.</text>
</comment>
<evidence type="ECO:0000256" key="1">
    <source>
        <dbReference type="ARBA" id="ARBA00004613"/>
    </source>
</evidence>
<dbReference type="EMBL" id="CATQJA010001638">
    <property type="protein sequence ID" value="CAJ0568018.1"/>
    <property type="molecule type" value="Genomic_DNA"/>
</dbReference>
<feature type="non-terminal residue" evidence="5">
    <location>
        <position position="1"/>
    </location>
</feature>
<reference evidence="5" key="1">
    <citation type="submission" date="2023-06" db="EMBL/GenBank/DDBJ databases">
        <authorList>
            <person name="Delattre M."/>
        </authorList>
    </citation>
    <scope>NUCLEOTIDE SEQUENCE</scope>
    <source>
        <strain evidence="5">AF72</strain>
    </source>
</reference>
<dbReference type="GO" id="GO:0009986">
    <property type="term" value="C:cell surface"/>
    <property type="evidence" value="ECO:0007669"/>
    <property type="project" value="InterPro"/>
</dbReference>